<name>A0A7S2QT99_9CHLO</name>
<dbReference type="InterPro" id="IPR000008">
    <property type="entry name" value="C2_dom"/>
</dbReference>
<feature type="domain" description="C2" evidence="1">
    <location>
        <begin position="1"/>
        <end position="104"/>
    </location>
</feature>
<reference evidence="2" key="1">
    <citation type="submission" date="2021-01" db="EMBL/GenBank/DDBJ databases">
        <authorList>
            <person name="Corre E."/>
            <person name="Pelletier E."/>
            <person name="Niang G."/>
            <person name="Scheremetjew M."/>
            <person name="Finn R."/>
            <person name="Kale V."/>
            <person name="Holt S."/>
            <person name="Cochrane G."/>
            <person name="Meng A."/>
            <person name="Brown T."/>
            <person name="Cohen L."/>
        </authorList>
    </citation>
    <scope>NUCLEOTIDE SEQUENCE</scope>
    <source>
        <strain evidence="2">SAG 11-48b</strain>
    </source>
</reference>
<gene>
    <name evidence="2" type="ORF">CCHL1392_LOCUS198</name>
</gene>
<sequence>MALDAGELTLTLEYGQNLKDQDWFGRQDPYCIVKCGTQTFKSRTCTDGGKNPVWNETFRFNVINENDISITCMDEDTLSRDDLIGQGTFTLAKVRERGTDRLQVPMLTKKNKQHGFISINLTYTPNTTLRPQQAYAPYVHPAYGPVSAPYGVPPPAYAPAPSAYFAPPAFAPAPSAHFAPPAPAYAPAPSAHYPSAAPAPAPAPVYYPAPPAYTPTPAYNPAPSAHYPPQQYHGATYAPPAPYYPGQLNAQYPAPVFGH</sequence>
<dbReference type="SMART" id="SM00239">
    <property type="entry name" value="C2"/>
    <property type="match status" value="1"/>
</dbReference>
<dbReference type="AlphaFoldDB" id="A0A7S2QT99"/>
<dbReference type="CDD" id="cd00030">
    <property type="entry name" value="C2"/>
    <property type="match status" value="1"/>
</dbReference>
<dbReference type="PROSITE" id="PS50004">
    <property type="entry name" value="C2"/>
    <property type="match status" value="1"/>
</dbReference>
<dbReference type="EMBL" id="HBHD01000392">
    <property type="protein sequence ID" value="CAD9650941.1"/>
    <property type="molecule type" value="Transcribed_RNA"/>
</dbReference>
<accession>A0A7S2QT99</accession>
<dbReference type="SUPFAM" id="SSF49562">
    <property type="entry name" value="C2 domain (Calcium/lipid-binding domain, CaLB)"/>
    <property type="match status" value="1"/>
</dbReference>
<protein>
    <recommendedName>
        <fullName evidence="1">C2 domain-containing protein</fullName>
    </recommendedName>
</protein>
<dbReference type="Pfam" id="PF00168">
    <property type="entry name" value="C2"/>
    <property type="match status" value="1"/>
</dbReference>
<dbReference type="InterPro" id="IPR052981">
    <property type="entry name" value="Ingression_C2_domain"/>
</dbReference>
<dbReference type="InterPro" id="IPR035892">
    <property type="entry name" value="C2_domain_sf"/>
</dbReference>
<proteinExistence type="predicted"/>
<organism evidence="2">
    <name type="scientific">Chlamydomonas chlamydogama</name>
    <dbReference type="NCBI Taxonomy" id="225041"/>
    <lineage>
        <taxon>Eukaryota</taxon>
        <taxon>Viridiplantae</taxon>
        <taxon>Chlorophyta</taxon>
        <taxon>core chlorophytes</taxon>
        <taxon>Chlorophyceae</taxon>
        <taxon>CS clade</taxon>
        <taxon>Chlamydomonadales</taxon>
        <taxon>Chlamydomonadaceae</taxon>
        <taxon>Chlamydomonas</taxon>
    </lineage>
</organism>
<dbReference type="PANTHER" id="PTHR47052:SF3">
    <property type="entry name" value="INGRESSION PROTEIN 1"/>
    <property type="match status" value="1"/>
</dbReference>
<dbReference type="Gene3D" id="2.60.40.150">
    <property type="entry name" value="C2 domain"/>
    <property type="match status" value="1"/>
</dbReference>
<evidence type="ECO:0000313" key="2">
    <source>
        <dbReference type="EMBL" id="CAD9650941.1"/>
    </source>
</evidence>
<evidence type="ECO:0000259" key="1">
    <source>
        <dbReference type="PROSITE" id="PS50004"/>
    </source>
</evidence>
<dbReference type="PANTHER" id="PTHR47052">
    <property type="entry name" value="CONSERVED SERINE PROLINE-RICH PROTEIN (AFU_ORTHOLOGUE AFUA_2G01790)"/>
    <property type="match status" value="1"/>
</dbReference>